<gene>
    <name evidence="3" type="ORF">JQC75_09545</name>
</gene>
<dbReference type="RefSeq" id="WP_203323897.1">
    <property type="nucleotide sequence ID" value="NZ_CP069213.1"/>
</dbReference>
<evidence type="ECO:0000256" key="1">
    <source>
        <dbReference type="SAM" id="Coils"/>
    </source>
</evidence>
<feature type="signal peptide" evidence="2">
    <location>
        <begin position="1"/>
        <end position="23"/>
    </location>
</feature>
<sequence>MIGARLLVSLCVAALLAATQASAEAKAIAFADLVDPQATVFEDPFKDMGHELLNELKLLLELDEKLSQNSLTEDERSRLKERRKAAKDLLEINGKDVDALLAQRWDVARKRQNALIATNPVWDGAEVELSGYLIPAPQGADGNFYGYLVPQVGMCSHHTSPPPNQLVRVRLPDDPKSQSLYAPARVSGRLQVEASDATIFVLDGEARMISSWTLNAITVDRGEDVAGNGVVGASETTVSAGN</sequence>
<dbReference type="InterPro" id="IPR021727">
    <property type="entry name" value="DUF3299"/>
</dbReference>
<name>A0ABX7FYP5_9GAMM</name>
<organism evidence="3 4">
    <name type="scientific">Shewanella litorisediminis</name>
    <dbReference type="NCBI Taxonomy" id="1173586"/>
    <lineage>
        <taxon>Bacteria</taxon>
        <taxon>Pseudomonadati</taxon>
        <taxon>Pseudomonadota</taxon>
        <taxon>Gammaproteobacteria</taxon>
        <taxon>Alteromonadales</taxon>
        <taxon>Shewanellaceae</taxon>
        <taxon>Shewanella</taxon>
    </lineage>
</organism>
<feature type="chain" id="PRO_5045423320" evidence="2">
    <location>
        <begin position="24"/>
        <end position="242"/>
    </location>
</feature>
<reference evidence="3 4" key="1">
    <citation type="journal article" date="2012" name="Antonie Van Leeuwenhoek">
        <title>Shewanella litorisediminis sp. nov., a gammaproteobacterium isolated from a tidal flat sediment.</title>
        <authorList>
            <person name="Lee M.H."/>
            <person name="Yoon J.H."/>
        </authorList>
    </citation>
    <scope>NUCLEOTIDE SEQUENCE [LARGE SCALE GENOMIC DNA]</scope>
    <source>
        <strain evidence="3 4">SMK1-12</strain>
    </source>
</reference>
<protein>
    <submittedName>
        <fullName evidence="3">DUF3299 domain-containing protein</fullName>
    </submittedName>
</protein>
<evidence type="ECO:0000313" key="4">
    <source>
        <dbReference type="Proteomes" id="UP000596252"/>
    </source>
</evidence>
<dbReference type="Proteomes" id="UP000596252">
    <property type="component" value="Chromosome"/>
</dbReference>
<dbReference type="Gene3D" id="2.40.50.870">
    <property type="entry name" value="Protein of unknown function (DUF3299)"/>
    <property type="match status" value="1"/>
</dbReference>
<evidence type="ECO:0000256" key="2">
    <source>
        <dbReference type="SAM" id="SignalP"/>
    </source>
</evidence>
<keyword evidence="4" id="KW-1185">Reference proteome</keyword>
<accession>A0ABX7FYP5</accession>
<keyword evidence="1" id="KW-0175">Coiled coil</keyword>
<dbReference type="EMBL" id="CP069213">
    <property type="protein sequence ID" value="QRH00158.1"/>
    <property type="molecule type" value="Genomic_DNA"/>
</dbReference>
<keyword evidence="2" id="KW-0732">Signal</keyword>
<proteinExistence type="predicted"/>
<dbReference type="Pfam" id="PF11736">
    <property type="entry name" value="DUF3299"/>
    <property type="match status" value="1"/>
</dbReference>
<feature type="coiled-coil region" evidence="1">
    <location>
        <begin position="62"/>
        <end position="89"/>
    </location>
</feature>
<evidence type="ECO:0000313" key="3">
    <source>
        <dbReference type="EMBL" id="QRH00158.1"/>
    </source>
</evidence>